<reference evidence="3 4" key="1">
    <citation type="journal article" date="2012" name="PLoS ONE">
        <title>Edwardsiella comparative phylogenomics reveal the new intra/inter-species taxonomic relationships, virulence evolution and niche adaptation mechanisms.</title>
        <authorList>
            <person name="Yang M."/>
            <person name="Lv Y."/>
            <person name="Xiao J."/>
            <person name="Wu H."/>
            <person name="Zheng H."/>
            <person name="Liu Q."/>
            <person name="Zhang Y."/>
            <person name="Wang Q."/>
        </authorList>
    </citation>
    <scope>NUCLEOTIDE SEQUENCE [LARGE SCALE GENOMIC DNA]</scope>
    <source>
        <strain evidence="4">080813</strain>
    </source>
</reference>
<dbReference type="GeneID" id="41066870"/>
<dbReference type="HOGENOM" id="CLU_1388340_0_0_6"/>
<evidence type="ECO:0000259" key="2">
    <source>
        <dbReference type="Pfam" id="PF00196"/>
    </source>
</evidence>
<evidence type="ECO:0000313" key="4">
    <source>
        <dbReference type="Proteomes" id="UP000028681"/>
    </source>
</evidence>
<dbReference type="GO" id="GO:0003677">
    <property type="term" value="F:DNA binding"/>
    <property type="evidence" value="ECO:0007669"/>
    <property type="project" value="UniProtKB-KW"/>
</dbReference>
<dbReference type="InterPro" id="IPR000792">
    <property type="entry name" value="Tscrpt_reg_LuxR_C"/>
</dbReference>
<name>A0A076LKZ1_9GAMM</name>
<dbReference type="AlphaFoldDB" id="A0A076LKZ1"/>
<dbReference type="KEGG" id="ete:ETEE_0972"/>
<protein>
    <recommendedName>
        <fullName evidence="2">HTH luxR-type domain-containing protein</fullName>
    </recommendedName>
</protein>
<dbReference type="EMBL" id="CP006664">
    <property type="protein sequence ID" value="AIJ07437.1"/>
    <property type="molecule type" value="Genomic_DNA"/>
</dbReference>
<dbReference type="RefSeq" id="WP_144242793.1">
    <property type="nucleotide sequence ID" value="NZ_CP006664.1"/>
</dbReference>
<evidence type="ECO:0000256" key="1">
    <source>
        <dbReference type="ARBA" id="ARBA00023125"/>
    </source>
</evidence>
<dbReference type="GO" id="GO:0006355">
    <property type="term" value="P:regulation of DNA-templated transcription"/>
    <property type="evidence" value="ECO:0007669"/>
    <property type="project" value="InterPro"/>
</dbReference>
<keyword evidence="1" id="KW-0238">DNA-binding</keyword>
<gene>
    <name evidence="3" type="ORF">ETEE_0972</name>
</gene>
<dbReference type="Proteomes" id="UP000028681">
    <property type="component" value="Chromosome"/>
</dbReference>
<evidence type="ECO:0000313" key="3">
    <source>
        <dbReference type="EMBL" id="AIJ07437.1"/>
    </source>
</evidence>
<organism evidence="3 4">
    <name type="scientific">Edwardsiella anguillarum ET080813</name>
    <dbReference type="NCBI Taxonomy" id="667120"/>
    <lineage>
        <taxon>Bacteria</taxon>
        <taxon>Pseudomonadati</taxon>
        <taxon>Pseudomonadota</taxon>
        <taxon>Gammaproteobacteria</taxon>
        <taxon>Enterobacterales</taxon>
        <taxon>Hafniaceae</taxon>
        <taxon>Edwardsiella</taxon>
    </lineage>
</organism>
<accession>A0A076LKZ1</accession>
<feature type="domain" description="HTH luxR-type" evidence="2">
    <location>
        <begin position="153"/>
        <end position="185"/>
    </location>
</feature>
<sequence length="196" mass="22973">MNREYYRHGNVYIWGDSTYEKYGVMKLLQLIDSVYLVKAGSLSFTLRSCVEEIHIYCLSDSPLLGMANRIDRIRKKHTSKIIIFLPASVPRASIDYMYNVSVIPYCRTLLRMLLLLKAALYTNRYDLIRKNKFKESSGKYAFYQTLRSENISKIATKLQISPKTVYSHRTNYTRKILGFKHRQVARLFFIGCNIDI</sequence>
<proteinExistence type="predicted"/>
<dbReference type="Pfam" id="PF00196">
    <property type="entry name" value="GerE"/>
    <property type="match status" value="1"/>
</dbReference>